<dbReference type="PROSITE" id="PS50893">
    <property type="entry name" value="ABC_TRANSPORTER_2"/>
    <property type="match status" value="1"/>
</dbReference>
<dbReference type="InterPro" id="IPR003593">
    <property type="entry name" value="AAA+_ATPase"/>
</dbReference>
<dbReference type="AlphaFoldDB" id="A0AA35WA72"/>
<evidence type="ECO:0000256" key="2">
    <source>
        <dbReference type="ARBA" id="ARBA00022448"/>
    </source>
</evidence>
<name>A0AA35WA72_GEOBA</name>
<dbReference type="PANTHER" id="PTHR43820:SF5">
    <property type="entry name" value="HIGH-AFFINITY BRANCHED-CHAIN AMINO ACID TRANSPORT ATP-BINDING PROTEIN"/>
    <property type="match status" value="1"/>
</dbReference>
<dbReference type="NCBIfam" id="TIGR03410">
    <property type="entry name" value="urea_trans_UrtE"/>
    <property type="match status" value="1"/>
</dbReference>
<dbReference type="GO" id="GO:0015807">
    <property type="term" value="P:L-amino acid transport"/>
    <property type="evidence" value="ECO:0007669"/>
    <property type="project" value="TreeGrafter"/>
</dbReference>
<keyword evidence="8" id="KW-1185">Reference proteome</keyword>
<dbReference type="InterPro" id="IPR003439">
    <property type="entry name" value="ABC_transporter-like_ATP-bd"/>
</dbReference>
<keyword evidence="5" id="KW-0029">Amino-acid transport</keyword>
<proteinExistence type="inferred from homology"/>
<dbReference type="GO" id="GO:0016887">
    <property type="term" value="F:ATP hydrolysis activity"/>
    <property type="evidence" value="ECO:0007669"/>
    <property type="project" value="InterPro"/>
</dbReference>
<dbReference type="PANTHER" id="PTHR43820">
    <property type="entry name" value="HIGH-AFFINITY BRANCHED-CHAIN AMINO ACID TRANSPORT ATP-BINDING PROTEIN LIVF"/>
    <property type="match status" value="1"/>
</dbReference>
<evidence type="ECO:0000256" key="1">
    <source>
        <dbReference type="ARBA" id="ARBA00005417"/>
    </source>
</evidence>
<evidence type="ECO:0000256" key="4">
    <source>
        <dbReference type="ARBA" id="ARBA00022840"/>
    </source>
</evidence>
<feature type="domain" description="ABC transporter" evidence="6">
    <location>
        <begin position="1"/>
        <end position="225"/>
    </location>
</feature>
<dbReference type="Gene3D" id="3.40.50.300">
    <property type="entry name" value="P-loop containing nucleotide triphosphate hydrolases"/>
    <property type="match status" value="1"/>
</dbReference>
<gene>
    <name evidence="7" type="ORF">GBAR_LOCUS6514</name>
</gene>
<reference evidence="7" key="1">
    <citation type="submission" date="2023-03" db="EMBL/GenBank/DDBJ databases">
        <authorList>
            <person name="Steffen K."/>
            <person name="Cardenas P."/>
        </authorList>
    </citation>
    <scope>NUCLEOTIDE SEQUENCE</scope>
</reference>
<comment type="caution">
    <text evidence="7">The sequence shown here is derived from an EMBL/GenBank/DDBJ whole genome shotgun (WGS) entry which is preliminary data.</text>
</comment>
<keyword evidence="4 7" id="KW-0067">ATP-binding</keyword>
<comment type="similarity">
    <text evidence="1">Belongs to the ABC transporter superfamily.</text>
</comment>
<dbReference type="Pfam" id="PF00005">
    <property type="entry name" value="ABC_tran"/>
    <property type="match status" value="1"/>
</dbReference>
<dbReference type="InterPro" id="IPR027417">
    <property type="entry name" value="P-loop_NTPase"/>
</dbReference>
<dbReference type="SMART" id="SM00382">
    <property type="entry name" value="AAA"/>
    <property type="match status" value="1"/>
</dbReference>
<dbReference type="Proteomes" id="UP001174909">
    <property type="component" value="Unassembled WGS sequence"/>
</dbReference>
<keyword evidence="3" id="KW-0547">Nucleotide-binding</keyword>
<dbReference type="InterPro" id="IPR052156">
    <property type="entry name" value="BCAA_Transport_ATP-bd_LivF"/>
</dbReference>
<evidence type="ECO:0000256" key="3">
    <source>
        <dbReference type="ARBA" id="ARBA00022741"/>
    </source>
</evidence>
<dbReference type="CDD" id="cd03224">
    <property type="entry name" value="ABC_TM1139_LivF_branched"/>
    <property type="match status" value="1"/>
</dbReference>
<protein>
    <submittedName>
        <fullName evidence="7">High-affinity branched-chain amino acid transport ATP-binding protein LivF</fullName>
    </submittedName>
</protein>
<dbReference type="InterPro" id="IPR017780">
    <property type="entry name" value="ABC_transptr_urea_ATP-bd_UrtE"/>
</dbReference>
<dbReference type="GO" id="GO:0005524">
    <property type="term" value="F:ATP binding"/>
    <property type="evidence" value="ECO:0007669"/>
    <property type="project" value="UniProtKB-KW"/>
</dbReference>
<sequence>MDAYYGASHVLRDIDFSVQGGEIVSILGRNGVGKTTLLKSILGLEVRTLGTITLDGKDITGRPTYLRARAGIGYVPQGRELIPDFSIRDNILMGCYARADRRRLVPDLVRDLFPYLRDNLGRRAGLLSGGQQQQLAIARALASEPRILLLDEPTEGIQPNIVEQIEDTIQRLNKQIGLTIVLVEQNVKFARAASQHFCVIEKGEIAASGAIDALTDDIVRKHMTI</sequence>
<evidence type="ECO:0000256" key="5">
    <source>
        <dbReference type="ARBA" id="ARBA00022970"/>
    </source>
</evidence>
<dbReference type="EMBL" id="CASHTH010000988">
    <property type="protein sequence ID" value="CAI8009746.1"/>
    <property type="molecule type" value="Genomic_DNA"/>
</dbReference>
<accession>A0AA35WA72</accession>
<evidence type="ECO:0000313" key="7">
    <source>
        <dbReference type="EMBL" id="CAI8009746.1"/>
    </source>
</evidence>
<evidence type="ECO:0000313" key="8">
    <source>
        <dbReference type="Proteomes" id="UP001174909"/>
    </source>
</evidence>
<organism evidence="7 8">
    <name type="scientific">Geodia barretti</name>
    <name type="common">Barrett's horny sponge</name>
    <dbReference type="NCBI Taxonomy" id="519541"/>
    <lineage>
        <taxon>Eukaryota</taxon>
        <taxon>Metazoa</taxon>
        <taxon>Porifera</taxon>
        <taxon>Demospongiae</taxon>
        <taxon>Heteroscleromorpha</taxon>
        <taxon>Tetractinellida</taxon>
        <taxon>Astrophorina</taxon>
        <taxon>Geodiidae</taxon>
        <taxon>Geodia</taxon>
    </lineage>
</organism>
<dbReference type="GO" id="GO:0015658">
    <property type="term" value="F:branched-chain amino acid transmembrane transporter activity"/>
    <property type="evidence" value="ECO:0007669"/>
    <property type="project" value="TreeGrafter"/>
</dbReference>
<keyword evidence="2" id="KW-0813">Transport</keyword>
<dbReference type="SUPFAM" id="SSF52540">
    <property type="entry name" value="P-loop containing nucleoside triphosphate hydrolases"/>
    <property type="match status" value="1"/>
</dbReference>
<evidence type="ECO:0000259" key="6">
    <source>
        <dbReference type="PROSITE" id="PS50893"/>
    </source>
</evidence>